<dbReference type="PROSITE" id="PS50977">
    <property type="entry name" value="HTH_TETR_2"/>
    <property type="match status" value="1"/>
</dbReference>
<sequence>MTTELTSAQNRKEREFQRREQEILTAATSLFKKDTWEDVTVSQIAEQAEIGKGTVYKHFSCKEDIYARLALNFHYQLMAVFKSIERNQDTLAFMRDAISESFRFYRKNTVCAKLSSYCKRVDFKQRISPTLRAEYESLDLEFESFFGSLLQTGIDDGTIKSQPITHLMVGLEATFEGALSMMMNDSYTDFSELKEDEFVEVITSFMMNALSAEAEKTTI</sequence>
<gene>
    <name evidence="4" type="ORF">ACFOEK_07860</name>
</gene>
<proteinExistence type="predicted"/>
<evidence type="ECO:0000313" key="4">
    <source>
        <dbReference type="EMBL" id="MFC3150939.1"/>
    </source>
</evidence>
<evidence type="ECO:0000313" key="5">
    <source>
        <dbReference type="Proteomes" id="UP001595476"/>
    </source>
</evidence>
<dbReference type="InterPro" id="IPR050624">
    <property type="entry name" value="HTH-type_Tx_Regulator"/>
</dbReference>
<evidence type="ECO:0000259" key="3">
    <source>
        <dbReference type="PROSITE" id="PS50977"/>
    </source>
</evidence>
<feature type="domain" description="HTH tetR-type" evidence="3">
    <location>
        <begin position="17"/>
        <end position="77"/>
    </location>
</feature>
<keyword evidence="5" id="KW-1185">Reference proteome</keyword>
<dbReference type="PANTHER" id="PTHR43479">
    <property type="entry name" value="ACREF/ENVCD OPERON REPRESSOR-RELATED"/>
    <property type="match status" value="1"/>
</dbReference>
<dbReference type="RefSeq" id="WP_386718784.1">
    <property type="nucleotide sequence ID" value="NZ_JBHRSZ010000004.1"/>
</dbReference>
<dbReference type="InterPro" id="IPR009057">
    <property type="entry name" value="Homeodomain-like_sf"/>
</dbReference>
<dbReference type="Gene3D" id="1.10.357.10">
    <property type="entry name" value="Tetracycline Repressor, domain 2"/>
    <property type="match status" value="1"/>
</dbReference>
<dbReference type="EMBL" id="JBHRSZ010000004">
    <property type="protein sequence ID" value="MFC3150939.1"/>
    <property type="molecule type" value="Genomic_DNA"/>
</dbReference>
<dbReference type="Proteomes" id="UP001595476">
    <property type="component" value="Unassembled WGS sequence"/>
</dbReference>
<dbReference type="SUPFAM" id="SSF46689">
    <property type="entry name" value="Homeodomain-like"/>
    <property type="match status" value="1"/>
</dbReference>
<dbReference type="InterPro" id="IPR036271">
    <property type="entry name" value="Tet_transcr_reg_TetR-rel_C_sf"/>
</dbReference>
<reference evidence="5" key="1">
    <citation type="journal article" date="2019" name="Int. J. Syst. Evol. Microbiol.">
        <title>The Global Catalogue of Microorganisms (GCM) 10K type strain sequencing project: providing services to taxonomists for standard genome sequencing and annotation.</title>
        <authorList>
            <consortium name="The Broad Institute Genomics Platform"/>
            <consortium name="The Broad Institute Genome Sequencing Center for Infectious Disease"/>
            <person name="Wu L."/>
            <person name="Ma J."/>
        </authorList>
    </citation>
    <scope>NUCLEOTIDE SEQUENCE [LARGE SCALE GENOMIC DNA]</scope>
    <source>
        <strain evidence="5">KCTC 52438</strain>
    </source>
</reference>
<accession>A0ABV7HE02</accession>
<dbReference type="SUPFAM" id="SSF48498">
    <property type="entry name" value="Tetracyclin repressor-like, C-terminal domain"/>
    <property type="match status" value="1"/>
</dbReference>
<evidence type="ECO:0000256" key="1">
    <source>
        <dbReference type="ARBA" id="ARBA00023125"/>
    </source>
</evidence>
<keyword evidence="1 2" id="KW-0238">DNA-binding</keyword>
<dbReference type="Pfam" id="PF00440">
    <property type="entry name" value="TetR_N"/>
    <property type="match status" value="1"/>
</dbReference>
<comment type="caution">
    <text evidence="4">The sequence shown here is derived from an EMBL/GenBank/DDBJ whole genome shotgun (WGS) entry which is preliminary data.</text>
</comment>
<dbReference type="Gene3D" id="1.10.10.60">
    <property type="entry name" value="Homeodomain-like"/>
    <property type="match status" value="1"/>
</dbReference>
<dbReference type="PANTHER" id="PTHR43479:SF11">
    <property type="entry name" value="ACREF_ENVCD OPERON REPRESSOR-RELATED"/>
    <property type="match status" value="1"/>
</dbReference>
<feature type="DNA-binding region" description="H-T-H motif" evidence="2">
    <location>
        <begin position="40"/>
        <end position="59"/>
    </location>
</feature>
<protein>
    <submittedName>
        <fullName evidence="4">TetR/AcrR family transcriptional regulator</fullName>
    </submittedName>
</protein>
<name>A0ABV7HE02_9GAMM</name>
<dbReference type="PRINTS" id="PR00455">
    <property type="entry name" value="HTHTETR"/>
</dbReference>
<organism evidence="4 5">
    <name type="scientific">Litoribrevibacter euphylliae</name>
    <dbReference type="NCBI Taxonomy" id="1834034"/>
    <lineage>
        <taxon>Bacteria</taxon>
        <taxon>Pseudomonadati</taxon>
        <taxon>Pseudomonadota</taxon>
        <taxon>Gammaproteobacteria</taxon>
        <taxon>Oceanospirillales</taxon>
        <taxon>Oceanospirillaceae</taxon>
        <taxon>Litoribrevibacter</taxon>
    </lineage>
</organism>
<evidence type="ECO:0000256" key="2">
    <source>
        <dbReference type="PROSITE-ProRule" id="PRU00335"/>
    </source>
</evidence>
<dbReference type="InterPro" id="IPR001647">
    <property type="entry name" value="HTH_TetR"/>
</dbReference>